<evidence type="ECO:0000256" key="8">
    <source>
        <dbReference type="ARBA" id="ARBA00022884"/>
    </source>
</evidence>
<dbReference type="SUPFAM" id="SSF55681">
    <property type="entry name" value="Class II aaRS and biotin synthetases"/>
    <property type="match status" value="1"/>
</dbReference>
<dbReference type="Proteomes" id="UP000018141">
    <property type="component" value="Unassembled WGS sequence"/>
</dbReference>
<feature type="binding site" evidence="13">
    <location>
        <position position="672"/>
    </location>
    <ligand>
        <name>Zn(2+)</name>
        <dbReference type="ChEBI" id="CHEBI:29105"/>
    </ligand>
</feature>
<dbReference type="Pfam" id="PF07973">
    <property type="entry name" value="tRNA_SAD"/>
    <property type="match status" value="1"/>
</dbReference>
<dbReference type="Gene3D" id="3.30.930.10">
    <property type="entry name" value="Bira Bifunctional Protein, Domain 2"/>
    <property type="match status" value="1"/>
</dbReference>
<dbReference type="Gene3D" id="3.10.310.40">
    <property type="match status" value="1"/>
</dbReference>
<protein>
    <recommendedName>
        <fullName evidence="13">Alanine--tRNA ligase</fullName>
        <ecNumber evidence="13">6.1.1.7</ecNumber>
    </recommendedName>
    <alternativeName>
        <fullName evidence="13">Alanyl-tRNA synthetase</fullName>
        <shortName evidence="13">AlaRS</shortName>
    </alternativeName>
</protein>
<dbReference type="Gene3D" id="3.30.54.20">
    <property type="match status" value="1"/>
</dbReference>
<dbReference type="GO" id="GO:0140096">
    <property type="term" value="F:catalytic activity, acting on a protein"/>
    <property type="evidence" value="ECO:0007669"/>
    <property type="project" value="UniProtKB-ARBA"/>
</dbReference>
<feature type="domain" description="Alanyl-transfer RNA synthetases family profile" evidence="14">
    <location>
        <begin position="4"/>
        <end position="711"/>
    </location>
</feature>
<evidence type="ECO:0000256" key="13">
    <source>
        <dbReference type="HAMAP-Rule" id="MF_00036"/>
    </source>
</evidence>
<keyword evidence="8 13" id="KW-0694">RNA-binding</keyword>
<dbReference type="CDD" id="cd00673">
    <property type="entry name" value="AlaRS_core"/>
    <property type="match status" value="1"/>
</dbReference>
<dbReference type="InterPro" id="IPR018163">
    <property type="entry name" value="Thr/Ala-tRNA-synth_IIc_edit"/>
</dbReference>
<comment type="similarity">
    <text evidence="1 13">Belongs to the class-II aminoacyl-tRNA synthetase family.</text>
</comment>
<keyword evidence="13" id="KW-0963">Cytoplasm</keyword>
<dbReference type="InterPro" id="IPR009000">
    <property type="entry name" value="Transl_B-barrel_sf"/>
</dbReference>
<accession>R7AQJ8</accession>
<dbReference type="InterPro" id="IPR012947">
    <property type="entry name" value="tRNA_SAD"/>
</dbReference>
<evidence type="ECO:0000256" key="3">
    <source>
        <dbReference type="ARBA" id="ARBA00022598"/>
    </source>
</evidence>
<dbReference type="PROSITE" id="PS50860">
    <property type="entry name" value="AA_TRNA_LIGASE_II_ALA"/>
    <property type="match status" value="1"/>
</dbReference>
<evidence type="ECO:0000256" key="9">
    <source>
        <dbReference type="ARBA" id="ARBA00022917"/>
    </source>
</evidence>
<dbReference type="FunFam" id="3.30.930.10:FF:000004">
    <property type="entry name" value="Alanine--tRNA ligase"/>
    <property type="match status" value="1"/>
</dbReference>
<comment type="cofactor">
    <cofactor evidence="13">
        <name>Zn(2+)</name>
        <dbReference type="ChEBI" id="CHEBI:29105"/>
    </cofactor>
    <text evidence="13">Binds 1 zinc ion per subunit.</text>
</comment>
<keyword evidence="5 13" id="KW-0547">Nucleotide-binding</keyword>
<comment type="subcellular location">
    <subcellularLocation>
        <location evidence="13">Cytoplasm</location>
    </subcellularLocation>
</comment>
<evidence type="ECO:0000313" key="16">
    <source>
        <dbReference type="Proteomes" id="UP000018141"/>
    </source>
</evidence>
<evidence type="ECO:0000256" key="2">
    <source>
        <dbReference type="ARBA" id="ARBA00022555"/>
    </source>
</evidence>
<comment type="domain">
    <text evidence="13">Consists of three domains; the N-terminal catalytic domain, the editing domain and the C-terminal C-Ala domain. The editing domain removes incorrectly charged amino acids, while the C-Ala domain, along with tRNA(Ala), serves as a bridge to cooperatively bring together the editing and aminoacylation centers thus stimulating deacylation of misacylated tRNAs.</text>
</comment>
<dbReference type="InterPro" id="IPR045864">
    <property type="entry name" value="aa-tRNA-synth_II/BPL/LPL"/>
</dbReference>
<dbReference type="EC" id="6.1.1.7" evidence="13"/>
<comment type="catalytic activity">
    <reaction evidence="12 13">
        <text>tRNA(Ala) + L-alanine + ATP = L-alanyl-tRNA(Ala) + AMP + diphosphate</text>
        <dbReference type="Rhea" id="RHEA:12540"/>
        <dbReference type="Rhea" id="RHEA-COMP:9657"/>
        <dbReference type="Rhea" id="RHEA-COMP:9923"/>
        <dbReference type="ChEBI" id="CHEBI:30616"/>
        <dbReference type="ChEBI" id="CHEBI:33019"/>
        <dbReference type="ChEBI" id="CHEBI:57972"/>
        <dbReference type="ChEBI" id="CHEBI:78442"/>
        <dbReference type="ChEBI" id="CHEBI:78497"/>
        <dbReference type="ChEBI" id="CHEBI:456215"/>
        <dbReference type="EC" id="6.1.1.7"/>
    </reaction>
</comment>
<dbReference type="Gene3D" id="3.30.980.10">
    <property type="entry name" value="Threonyl-trna Synthetase, Chain A, domain 2"/>
    <property type="match status" value="1"/>
</dbReference>
<evidence type="ECO:0000313" key="15">
    <source>
        <dbReference type="EMBL" id="CDD55706.1"/>
    </source>
</evidence>
<dbReference type="GO" id="GO:0002161">
    <property type="term" value="F:aminoacyl-tRNA deacylase activity"/>
    <property type="evidence" value="ECO:0007669"/>
    <property type="project" value="TreeGrafter"/>
</dbReference>
<keyword evidence="6 13" id="KW-0862">Zinc</keyword>
<evidence type="ECO:0000256" key="12">
    <source>
        <dbReference type="ARBA" id="ARBA00048300"/>
    </source>
</evidence>
<dbReference type="GO" id="GO:0005524">
    <property type="term" value="F:ATP binding"/>
    <property type="evidence" value="ECO:0007669"/>
    <property type="project" value="UniProtKB-UniRule"/>
</dbReference>
<dbReference type="PRINTS" id="PR00980">
    <property type="entry name" value="TRNASYNTHALA"/>
</dbReference>
<dbReference type="InterPro" id="IPR018165">
    <property type="entry name" value="Ala-tRNA-synth_IIc_core"/>
</dbReference>
<gene>
    <name evidence="13" type="primary">alaS</name>
    <name evidence="15" type="ORF">BN656_00448</name>
</gene>
<organism evidence="15 16">
    <name type="scientific">Bacteroides pectinophilus CAG:437</name>
    <dbReference type="NCBI Taxonomy" id="1263051"/>
    <lineage>
        <taxon>Bacteria</taxon>
        <taxon>Bacillati</taxon>
        <taxon>Bacillota</taxon>
        <taxon>Clostridia</taxon>
        <taxon>Eubacteriales</taxon>
    </lineage>
</organism>
<dbReference type="EMBL" id="CBHH010000018">
    <property type="protein sequence ID" value="CDD55706.1"/>
    <property type="molecule type" value="Genomic_DNA"/>
</dbReference>
<dbReference type="FunFam" id="3.30.54.20:FF:000001">
    <property type="entry name" value="Alanine--tRNA ligase"/>
    <property type="match status" value="1"/>
</dbReference>
<dbReference type="Pfam" id="PF02272">
    <property type="entry name" value="DHHA1"/>
    <property type="match status" value="1"/>
</dbReference>
<dbReference type="SUPFAM" id="SSF50447">
    <property type="entry name" value="Translation proteins"/>
    <property type="match status" value="1"/>
</dbReference>
<evidence type="ECO:0000256" key="10">
    <source>
        <dbReference type="ARBA" id="ARBA00023146"/>
    </source>
</evidence>
<dbReference type="Gene3D" id="6.10.250.550">
    <property type="match status" value="1"/>
</dbReference>
<dbReference type="GO" id="GO:0016740">
    <property type="term" value="F:transferase activity"/>
    <property type="evidence" value="ECO:0007669"/>
    <property type="project" value="UniProtKB-ARBA"/>
</dbReference>
<dbReference type="GO" id="GO:0006419">
    <property type="term" value="P:alanyl-tRNA aminoacylation"/>
    <property type="evidence" value="ECO:0007669"/>
    <property type="project" value="UniProtKB-UniRule"/>
</dbReference>
<dbReference type="GO" id="GO:0004813">
    <property type="term" value="F:alanine-tRNA ligase activity"/>
    <property type="evidence" value="ECO:0007669"/>
    <property type="project" value="UniProtKB-UniRule"/>
</dbReference>
<evidence type="ECO:0000256" key="6">
    <source>
        <dbReference type="ARBA" id="ARBA00022833"/>
    </source>
</evidence>
<dbReference type="PANTHER" id="PTHR11777">
    <property type="entry name" value="ALANYL-TRNA SYNTHETASE"/>
    <property type="match status" value="1"/>
</dbReference>
<dbReference type="InterPro" id="IPR018162">
    <property type="entry name" value="Ala-tRNA-ligase_IIc_anticod-bd"/>
</dbReference>
<evidence type="ECO:0000259" key="14">
    <source>
        <dbReference type="PROSITE" id="PS50860"/>
    </source>
</evidence>
<dbReference type="SUPFAM" id="SSF55186">
    <property type="entry name" value="ThrRS/AlaRS common domain"/>
    <property type="match status" value="1"/>
</dbReference>
<dbReference type="FunFam" id="3.10.310.40:FF:000001">
    <property type="entry name" value="Alanine--tRNA ligase"/>
    <property type="match status" value="1"/>
</dbReference>
<evidence type="ECO:0000256" key="4">
    <source>
        <dbReference type="ARBA" id="ARBA00022723"/>
    </source>
</evidence>
<dbReference type="GO" id="GO:0000049">
    <property type="term" value="F:tRNA binding"/>
    <property type="evidence" value="ECO:0007669"/>
    <property type="project" value="UniProtKB-KW"/>
</dbReference>
<dbReference type="InterPro" id="IPR018164">
    <property type="entry name" value="Ala-tRNA-synth_IIc_N"/>
</dbReference>
<dbReference type="GO" id="GO:0005829">
    <property type="term" value="C:cytosol"/>
    <property type="evidence" value="ECO:0007669"/>
    <property type="project" value="TreeGrafter"/>
</dbReference>
<reference evidence="15" key="1">
    <citation type="submission" date="2012-11" db="EMBL/GenBank/DDBJ databases">
        <title>Dependencies among metagenomic species, viruses, plasmids and units of genetic variation.</title>
        <authorList>
            <person name="Nielsen H.B."/>
            <person name="Almeida M."/>
            <person name="Juncker A.S."/>
            <person name="Rasmussen S."/>
            <person name="Li J."/>
            <person name="Sunagawa S."/>
            <person name="Plichta D."/>
            <person name="Gautier L."/>
            <person name="Le Chatelier E."/>
            <person name="Peletier E."/>
            <person name="Bonde I."/>
            <person name="Nielsen T."/>
            <person name="Manichanh C."/>
            <person name="Arumugam M."/>
            <person name="Batto J."/>
            <person name="Santos M.B.Q.D."/>
            <person name="Blom N."/>
            <person name="Borruel N."/>
            <person name="Burgdorf K.S."/>
            <person name="Boumezbeur F."/>
            <person name="Casellas F."/>
            <person name="Dore J."/>
            <person name="Guarner F."/>
            <person name="Hansen T."/>
            <person name="Hildebrand F."/>
            <person name="Kaas R.S."/>
            <person name="Kennedy S."/>
            <person name="Kristiansen K."/>
            <person name="Kultima J.R."/>
            <person name="Leonard P."/>
            <person name="Levenez F."/>
            <person name="Lund O."/>
            <person name="Moumen B."/>
            <person name="Le Paslier D."/>
            <person name="Pons N."/>
            <person name="Pedersen O."/>
            <person name="Prifti E."/>
            <person name="Qin J."/>
            <person name="Raes J."/>
            <person name="Tap J."/>
            <person name="Tims S."/>
            <person name="Ussery D.W."/>
            <person name="Yamada T."/>
            <person name="MetaHit consortium"/>
            <person name="Renault P."/>
            <person name="Sicheritz-Ponten T."/>
            <person name="Bork P."/>
            <person name="Wang J."/>
            <person name="Brunak S."/>
            <person name="Ehrlich S.D."/>
        </authorList>
    </citation>
    <scope>NUCLEOTIDE SEQUENCE [LARGE SCALE GENOMIC DNA]</scope>
</reference>
<comment type="function">
    <text evidence="11 13">Catalyzes the attachment of alanine to tRNA(Ala) in a two-step reaction: alanine is first activated by ATP to form Ala-AMP and then transferred to the acceptor end of tRNA(Ala). Also edits incorrectly charged Ser-tRNA(Ala) and Gly-tRNA(Ala) via its editing domain.</text>
</comment>
<dbReference type="InterPro" id="IPR002318">
    <property type="entry name" value="Ala-tRNA-lgiase_IIc"/>
</dbReference>
<dbReference type="AlphaFoldDB" id="R7AQJ8"/>
<dbReference type="NCBIfam" id="TIGR00344">
    <property type="entry name" value="alaS"/>
    <property type="match status" value="1"/>
</dbReference>
<feature type="binding site" evidence="13">
    <location>
        <position position="570"/>
    </location>
    <ligand>
        <name>Zn(2+)</name>
        <dbReference type="ChEBI" id="CHEBI:29105"/>
    </ligand>
</feature>
<dbReference type="InterPro" id="IPR023033">
    <property type="entry name" value="Ala_tRNA_ligase_euk/bac"/>
</dbReference>
<keyword evidence="10 13" id="KW-0030">Aminoacyl-tRNA synthetase</keyword>
<dbReference type="GO" id="GO:0008270">
    <property type="term" value="F:zinc ion binding"/>
    <property type="evidence" value="ECO:0007669"/>
    <property type="project" value="UniProtKB-UniRule"/>
</dbReference>
<keyword evidence="3 13" id="KW-0436">Ligase</keyword>
<keyword evidence="7 13" id="KW-0067">ATP-binding</keyword>
<evidence type="ECO:0000256" key="7">
    <source>
        <dbReference type="ARBA" id="ARBA00022840"/>
    </source>
</evidence>
<keyword evidence="2 13" id="KW-0820">tRNA-binding</keyword>
<evidence type="ECO:0000256" key="1">
    <source>
        <dbReference type="ARBA" id="ARBA00008226"/>
    </source>
</evidence>
<sequence length="879" mass="96283">MQKYGVNELRRMYLDFFESKGHLKMKSFSLVPHNDNSLLLINSGMAPLKPYFTGQEIPPRRRVTTCQKCIRTGDIENVGKTARHGTFFEMLGNFSFGDYFKTEAIHWSWEFLTEVVGLDASRLYPSVYVDDDEAFDIWNKEIGIAPERIFRFGKEDNFWEHGSGPCGPCSEIYYDRGEKYGCGKPGCTVGCDCDRYMEVWNNVFSQFNNDGHGNYSDLIQKNIDTGMGLERLAVVVQDVDSIFDVDTLQALRNKVCEMAGVTYKEDEKTDVSIRVITDHIRSVTFMVSDGIMPSNEGRGYVLRRLLRRAARHGRLLGIEGKFLSKLCETVIEGSKDGYPELDEKKAFIFKVIDQEEDKFNKTIDQGLGILEQLEADLVKTGNKILSGADAFKLYDTYGFPLDLTKEILEEKGITIDEEGFKSAMEEQRIKARTARKTTNYMGADATVYDEIDPAITSSFVGYDKLTNQSKVSVLTTEENVVEALSDGDRGTIVVDETVFYGSMGGQEGDRGVITSPEGEFRVDTTIHLKGGRIGHVGVMTKGMIKTGDTVTLTVDAPARAATCANHSATHLLQKALRDVLGTHVEQKGSYVDPDRLRFDFAHFQAMTPDEIASVESIVNEKIAEALPVVTNIMSLEDAKKTGAMALFGEKYGDKVRVVSMGDFSTELCGGTHVANTSNIMLFKIVSESGVAAGIRRIEALTGNGVLAYYRNIENTLAEACRTAKTEPSQLIHRIASMNDEIKSLSSENAKLKAKLANEAVGDVLANVQEIGSFRFLPVSVADVDMNGLRTLGDNMKDKIGSGIVILASTQGDKVNIIAMATDDAVAKGAHAGNLIKAVAPIVGGGGGGRPNMAQAGGKNPAGIDEMLAKAAEVAAQQLQ</sequence>
<dbReference type="SMART" id="SM00863">
    <property type="entry name" value="tRNA_SAD"/>
    <property type="match status" value="1"/>
</dbReference>
<dbReference type="Pfam" id="PF01411">
    <property type="entry name" value="tRNA-synt_2c"/>
    <property type="match status" value="1"/>
</dbReference>
<dbReference type="Gene3D" id="2.40.30.130">
    <property type="match status" value="1"/>
</dbReference>
<keyword evidence="4 13" id="KW-0479">Metal-binding</keyword>
<dbReference type="SUPFAM" id="SSF101353">
    <property type="entry name" value="Putative anticodon-binding domain of alanyl-tRNA synthetase (AlaRS)"/>
    <property type="match status" value="1"/>
</dbReference>
<dbReference type="FunFam" id="3.30.980.10:FF:000004">
    <property type="entry name" value="Alanine--tRNA ligase, cytoplasmic"/>
    <property type="match status" value="1"/>
</dbReference>
<feature type="binding site" evidence="13">
    <location>
        <position position="668"/>
    </location>
    <ligand>
        <name>Zn(2+)</name>
        <dbReference type="ChEBI" id="CHEBI:29105"/>
    </ligand>
</feature>
<dbReference type="InterPro" id="IPR003156">
    <property type="entry name" value="DHHA1_dom"/>
</dbReference>
<dbReference type="PANTHER" id="PTHR11777:SF9">
    <property type="entry name" value="ALANINE--TRNA LIGASE, CYTOPLASMIC"/>
    <property type="match status" value="1"/>
</dbReference>
<feature type="binding site" evidence="13">
    <location>
        <position position="566"/>
    </location>
    <ligand>
        <name>Zn(2+)</name>
        <dbReference type="ChEBI" id="CHEBI:29105"/>
    </ligand>
</feature>
<dbReference type="InterPro" id="IPR050058">
    <property type="entry name" value="Ala-tRNA_ligase"/>
</dbReference>
<dbReference type="HAMAP" id="MF_00036_B">
    <property type="entry name" value="Ala_tRNA_synth_B"/>
    <property type="match status" value="1"/>
</dbReference>
<name>R7AQJ8_9FIRM</name>
<comment type="caution">
    <text evidence="15">The sequence shown here is derived from an EMBL/GenBank/DDBJ whole genome shotgun (WGS) entry which is preliminary data.</text>
</comment>
<proteinExistence type="inferred from homology"/>
<evidence type="ECO:0000256" key="11">
    <source>
        <dbReference type="ARBA" id="ARBA00024779"/>
    </source>
</evidence>
<keyword evidence="9 13" id="KW-0648">Protein biosynthesis</keyword>
<evidence type="ECO:0000256" key="5">
    <source>
        <dbReference type="ARBA" id="ARBA00022741"/>
    </source>
</evidence>